<dbReference type="EMBL" id="JBCITM010000001">
    <property type="protein sequence ID" value="MEN1758956.1"/>
    <property type="molecule type" value="Genomic_DNA"/>
</dbReference>
<evidence type="ECO:0000313" key="3">
    <source>
        <dbReference type="EMBL" id="MEN1758956.1"/>
    </source>
</evidence>
<dbReference type="PANTHER" id="PTHR36566:SF1">
    <property type="entry name" value="PYRIDINIUM-3,5-BISTHIOCARBOXYLIC ACID MONONUCLEOTIDE NICKEL INSERTION PROTEIN"/>
    <property type="match status" value="1"/>
</dbReference>
<protein>
    <submittedName>
        <fullName evidence="3">Nickel insertion protein</fullName>
        <ecNumber evidence="3">4.99.1.12</ecNumber>
    </submittedName>
</protein>
<dbReference type="GO" id="GO:0016829">
    <property type="term" value="F:lyase activity"/>
    <property type="evidence" value="ECO:0007669"/>
    <property type="project" value="UniProtKB-KW"/>
</dbReference>
<keyword evidence="2 3" id="KW-0456">Lyase</keyword>
<organism evidence="3 4">
    <name type="scientific">Anoxynatronum sibiricum</name>
    <dbReference type="NCBI Taxonomy" id="210623"/>
    <lineage>
        <taxon>Bacteria</taxon>
        <taxon>Bacillati</taxon>
        <taxon>Bacillota</taxon>
        <taxon>Clostridia</taxon>
        <taxon>Eubacteriales</taxon>
        <taxon>Clostridiaceae</taxon>
        <taxon>Anoxynatronum</taxon>
    </lineage>
</organism>
<proteinExistence type="predicted"/>
<sequence>MIHASLDDSTGEILGFAMEQLLDAGALDVSFIPLYMKKNRPGVKLEVICNRSDEKKLLEIIFRETTTLGVRITEARRAVMTRELRKVHTPFGPVRVKRAHWQGVVKASPEYEDCRQAALRAGVSLQTVYQSALTRTDIEGEMTE</sequence>
<dbReference type="Proteomes" id="UP001407405">
    <property type="component" value="Unassembled WGS sequence"/>
</dbReference>
<name>A0ABU9VP58_9CLOT</name>
<evidence type="ECO:0000256" key="2">
    <source>
        <dbReference type="ARBA" id="ARBA00023239"/>
    </source>
</evidence>
<evidence type="ECO:0000313" key="4">
    <source>
        <dbReference type="Proteomes" id="UP001407405"/>
    </source>
</evidence>
<keyword evidence="1" id="KW-0533">Nickel</keyword>
<dbReference type="InterPro" id="IPR002822">
    <property type="entry name" value="Ni_insertion"/>
</dbReference>
<comment type="caution">
    <text evidence="3">The sequence shown here is derived from an EMBL/GenBank/DDBJ whole genome shotgun (WGS) entry which is preliminary data.</text>
</comment>
<dbReference type="PANTHER" id="PTHR36566">
    <property type="entry name" value="NICKEL INSERTION PROTEIN-RELATED"/>
    <property type="match status" value="1"/>
</dbReference>
<evidence type="ECO:0000256" key="1">
    <source>
        <dbReference type="ARBA" id="ARBA00022596"/>
    </source>
</evidence>
<dbReference type="EC" id="4.99.1.12" evidence="3"/>
<gene>
    <name evidence="3" type="primary">larC</name>
    <name evidence="3" type="ORF">AAIG11_00590</name>
</gene>
<accession>A0ABU9VP58</accession>
<dbReference type="Pfam" id="PF01969">
    <property type="entry name" value="Ni_insertion"/>
    <property type="match status" value="1"/>
</dbReference>
<keyword evidence="4" id="KW-1185">Reference proteome</keyword>
<dbReference type="Gene3D" id="3.30.70.1380">
    <property type="entry name" value="Transcriptional regulatory protein pf0864 domain like"/>
    <property type="match status" value="1"/>
</dbReference>
<reference evidence="3 4" key="1">
    <citation type="submission" date="2024-04" db="EMBL/GenBank/DDBJ databases">
        <title>Genome sequencing and metabolic network reconstruction of aminoacids and betaine degradation by Anoxynatronum sibiricum.</title>
        <authorList>
            <person name="Detkova E.N."/>
            <person name="Boltjanskaja Y.V."/>
            <person name="Mardanov A.V."/>
            <person name="Kevbrin V."/>
        </authorList>
    </citation>
    <scope>NUCLEOTIDE SEQUENCE [LARGE SCALE GENOMIC DNA]</scope>
    <source>
        <strain evidence="3 4">Z-7981</strain>
    </source>
</reference>